<evidence type="ECO:0000259" key="6">
    <source>
        <dbReference type="Pfam" id="PF00590"/>
    </source>
</evidence>
<name>A0A6N7URZ7_9FIRM</name>
<dbReference type="PANTHER" id="PTHR47036">
    <property type="entry name" value="COBALT-FACTOR III C(17)-METHYLTRANSFERASE-RELATED"/>
    <property type="match status" value="1"/>
</dbReference>
<dbReference type="CDD" id="cd11646">
    <property type="entry name" value="Precorrin_3B_C17_MT"/>
    <property type="match status" value="1"/>
</dbReference>
<evidence type="ECO:0000256" key="5">
    <source>
        <dbReference type="ARBA" id="ARBA00022691"/>
    </source>
</evidence>
<keyword evidence="5" id="KW-0949">S-adenosyl-L-methionine</keyword>
<keyword evidence="8" id="KW-1185">Reference proteome</keyword>
<dbReference type="AlphaFoldDB" id="A0A6N7URZ7"/>
<dbReference type="Proteomes" id="UP000434409">
    <property type="component" value="Unassembled WGS sequence"/>
</dbReference>
<keyword evidence="2" id="KW-0169">Cobalamin biosynthesis</keyword>
<dbReference type="PANTHER" id="PTHR47036:SF1">
    <property type="entry name" value="COBALT-FACTOR III C(17)-METHYLTRANSFERASE-RELATED"/>
    <property type="match status" value="1"/>
</dbReference>
<comment type="pathway">
    <text evidence="1">Cofactor biosynthesis; adenosylcobalamin biosynthesis.</text>
</comment>
<dbReference type="Gene3D" id="3.30.950.10">
    <property type="entry name" value="Methyltransferase, Cobalt-precorrin-4 Transmethylase, Domain 2"/>
    <property type="match status" value="1"/>
</dbReference>
<sequence length="248" mass="27617">MRQDKKVYVVGTGPGAWEEMTIKAAETLKQCDVIVGYTVYTELLKEKLPDKEYKSTPMRREVDRCLMALEEADNGRKVAMVCSGDSGIYGMAGLMLELQPRFPEVEVEIVAGVTAALSGGACLGAPMTHDSCIISLSDLLTPWETIEKRLLAAAQGDFVIVLYNPSSKKRKEYLKRACQLILTKQKKETVCAIVRNIGRAEESQKLLTLEELTEAETDMFSTVFIGNSQTRIIGNKMVTPRGYRHEEQ</sequence>
<evidence type="ECO:0000313" key="7">
    <source>
        <dbReference type="EMBL" id="MSR93288.1"/>
    </source>
</evidence>
<keyword evidence="3 7" id="KW-0489">Methyltransferase</keyword>
<dbReference type="InterPro" id="IPR051810">
    <property type="entry name" value="Precorrin_MeTrfase"/>
</dbReference>
<evidence type="ECO:0000256" key="4">
    <source>
        <dbReference type="ARBA" id="ARBA00022679"/>
    </source>
</evidence>
<evidence type="ECO:0000256" key="1">
    <source>
        <dbReference type="ARBA" id="ARBA00004953"/>
    </source>
</evidence>
<dbReference type="InterPro" id="IPR035996">
    <property type="entry name" value="4pyrrol_Methylase_sf"/>
</dbReference>
<dbReference type="InterPro" id="IPR000878">
    <property type="entry name" value="4pyrrol_Mease"/>
</dbReference>
<dbReference type="InterPro" id="IPR014776">
    <property type="entry name" value="4pyrrole_Mease_sub2"/>
</dbReference>
<evidence type="ECO:0000256" key="3">
    <source>
        <dbReference type="ARBA" id="ARBA00022603"/>
    </source>
</evidence>
<gene>
    <name evidence="7" type="primary">cobJ</name>
    <name evidence="7" type="ORF">FYJ34_03150</name>
</gene>
<organism evidence="7 8">
    <name type="scientific">Suipraeoptans intestinalis</name>
    <dbReference type="NCBI Taxonomy" id="2606628"/>
    <lineage>
        <taxon>Bacteria</taxon>
        <taxon>Bacillati</taxon>
        <taxon>Bacillota</taxon>
        <taxon>Clostridia</taxon>
        <taxon>Lachnospirales</taxon>
        <taxon>Lachnospiraceae</taxon>
        <taxon>Suipraeoptans</taxon>
    </lineage>
</organism>
<evidence type="ECO:0000313" key="8">
    <source>
        <dbReference type="Proteomes" id="UP000434409"/>
    </source>
</evidence>
<dbReference type="GO" id="GO:0009236">
    <property type="term" value="P:cobalamin biosynthetic process"/>
    <property type="evidence" value="ECO:0007669"/>
    <property type="project" value="UniProtKB-UniPathway"/>
</dbReference>
<dbReference type="EC" id="2.1.1.131" evidence="7"/>
<feature type="domain" description="Tetrapyrrole methylase" evidence="6">
    <location>
        <begin position="6"/>
        <end position="212"/>
    </location>
</feature>
<comment type="caution">
    <text evidence="7">The sequence shown here is derived from an EMBL/GenBank/DDBJ whole genome shotgun (WGS) entry which is preliminary data.</text>
</comment>
<dbReference type="NCBIfam" id="TIGR01466">
    <property type="entry name" value="cobJ_cbiH"/>
    <property type="match status" value="1"/>
</dbReference>
<dbReference type="Pfam" id="PF00590">
    <property type="entry name" value="TP_methylase"/>
    <property type="match status" value="1"/>
</dbReference>
<dbReference type="GO" id="GO:0030789">
    <property type="term" value="F:precorrin-3B C17-methyltransferase activity"/>
    <property type="evidence" value="ECO:0007669"/>
    <property type="project" value="UniProtKB-EC"/>
</dbReference>
<keyword evidence="4 7" id="KW-0808">Transferase</keyword>
<dbReference type="EMBL" id="VULY01000018">
    <property type="protein sequence ID" value="MSR93288.1"/>
    <property type="molecule type" value="Genomic_DNA"/>
</dbReference>
<dbReference type="InterPro" id="IPR014777">
    <property type="entry name" value="4pyrrole_Mease_sub1"/>
</dbReference>
<dbReference type="RefSeq" id="WP_154476179.1">
    <property type="nucleotide sequence ID" value="NZ_VULY01000018.1"/>
</dbReference>
<evidence type="ECO:0000256" key="2">
    <source>
        <dbReference type="ARBA" id="ARBA00022573"/>
    </source>
</evidence>
<protein>
    <submittedName>
        <fullName evidence="7">Precorrin-3B C(17)-methyltransferase</fullName>
        <ecNumber evidence="7">2.1.1.131</ecNumber>
    </submittedName>
</protein>
<dbReference type="SUPFAM" id="SSF53790">
    <property type="entry name" value="Tetrapyrrole methylase"/>
    <property type="match status" value="1"/>
</dbReference>
<proteinExistence type="predicted"/>
<dbReference type="Gene3D" id="3.40.1010.10">
    <property type="entry name" value="Cobalt-precorrin-4 Transmethylase, Domain 1"/>
    <property type="match status" value="1"/>
</dbReference>
<dbReference type="UniPathway" id="UPA00148"/>
<dbReference type="InterPro" id="IPR006363">
    <property type="entry name" value="Cbl_synth_CobJ/CibH_dom"/>
</dbReference>
<dbReference type="GO" id="GO:0032259">
    <property type="term" value="P:methylation"/>
    <property type="evidence" value="ECO:0007669"/>
    <property type="project" value="UniProtKB-KW"/>
</dbReference>
<reference evidence="7 8" key="1">
    <citation type="submission" date="2019-08" db="EMBL/GenBank/DDBJ databases">
        <title>In-depth cultivation of the pig gut microbiome towards novel bacterial diversity and tailored functional studies.</title>
        <authorList>
            <person name="Wylensek D."/>
            <person name="Hitch T.C.A."/>
            <person name="Clavel T."/>
        </authorList>
    </citation>
    <scope>NUCLEOTIDE SEQUENCE [LARGE SCALE GENOMIC DNA]</scope>
    <source>
        <strain evidence="7 8">68-1-5</strain>
    </source>
</reference>
<accession>A0A6N7URZ7</accession>